<dbReference type="GO" id="GO:0016746">
    <property type="term" value="F:acyltransferase activity"/>
    <property type="evidence" value="ECO:0007669"/>
    <property type="project" value="UniProtKB-KW"/>
</dbReference>
<dbReference type="EC" id="2.3.1.-" evidence="2"/>
<comment type="caution">
    <text evidence="2">The sequence shown here is derived from an EMBL/GenBank/DDBJ whole genome shotgun (WGS) entry which is preliminary data.</text>
</comment>
<dbReference type="Proteomes" id="UP001529340">
    <property type="component" value="Unassembled WGS sequence"/>
</dbReference>
<dbReference type="Pfam" id="PF00583">
    <property type="entry name" value="Acetyltransf_1"/>
    <property type="match status" value="1"/>
</dbReference>
<dbReference type="SUPFAM" id="SSF55729">
    <property type="entry name" value="Acyl-CoA N-acyltransferases (Nat)"/>
    <property type="match status" value="1"/>
</dbReference>
<dbReference type="InterPro" id="IPR000182">
    <property type="entry name" value="GNAT_dom"/>
</dbReference>
<reference evidence="3" key="1">
    <citation type="submission" date="2023-06" db="EMBL/GenBank/DDBJ databases">
        <title>Identification and characterization of horizontal gene transfer across gut microbiota members of farm animals based on homology search.</title>
        <authorList>
            <person name="Zeman M."/>
            <person name="Kubasova T."/>
            <person name="Jahodarova E."/>
            <person name="Nykrynova M."/>
            <person name="Rychlik I."/>
        </authorList>
    </citation>
    <scope>NUCLEOTIDE SEQUENCE [LARGE SCALE GENOMIC DNA]</scope>
    <source>
        <strain evidence="3">ET39</strain>
    </source>
</reference>
<dbReference type="CDD" id="cd04301">
    <property type="entry name" value="NAT_SF"/>
    <property type="match status" value="1"/>
</dbReference>
<reference evidence="2 3" key="2">
    <citation type="submission" date="2023-06" db="EMBL/GenBank/DDBJ databases">
        <title>Identification and characterization of horizontal gene transfer across gut microbiota members of farm animals based on homology search.</title>
        <authorList>
            <person name="Schwarzerova J."/>
            <person name="Nykrynova M."/>
            <person name="Jureckova K."/>
            <person name="Cejkova D."/>
            <person name="Rychlik I."/>
        </authorList>
    </citation>
    <scope>NUCLEOTIDE SEQUENCE [LARGE SCALE GENOMIC DNA]</scope>
    <source>
        <strain evidence="2 3">ET39</strain>
    </source>
</reference>
<dbReference type="EMBL" id="JAUDCG010000053">
    <property type="protein sequence ID" value="MDM8157931.1"/>
    <property type="molecule type" value="Genomic_DNA"/>
</dbReference>
<evidence type="ECO:0000313" key="3">
    <source>
        <dbReference type="Proteomes" id="UP001529340"/>
    </source>
</evidence>
<organism evidence="2 3">
    <name type="scientific">Amedibacillus dolichus</name>
    <dbReference type="NCBI Taxonomy" id="31971"/>
    <lineage>
        <taxon>Bacteria</taxon>
        <taxon>Bacillati</taxon>
        <taxon>Bacillota</taxon>
        <taxon>Erysipelotrichia</taxon>
        <taxon>Erysipelotrichales</taxon>
        <taxon>Erysipelotrichaceae</taxon>
        <taxon>Amedibacillus</taxon>
    </lineage>
</organism>
<dbReference type="InterPro" id="IPR016181">
    <property type="entry name" value="Acyl_CoA_acyltransferase"/>
</dbReference>
<keyword evidence="2" id="KW-0012">Acyltransferase</keyword>
<keyword evidence="2" id="KW-0808">Transferase</keyword>
<gene>
    <name evidence="2" type="ORF">QUV96_09845</name>
</gene>
<evidence type="ECO:0000259" key="1">
    <source>
        <dbReference type="PROSITE" id="PS51186"/>
    </source>
</evidence>
<accession>A0ABT7UE81</accession>
<protein>
    <submittedName>
        <fullName evidence="2">GNAT family N-acetyltransferase</fullName>
        <ecNumber evidence="2">2.3.1.-</ecNumber>
    </submittedName>
</protein>
<dbReference type="Gene3D" id="3.40.630.30">
    <property type="match status" value="1"/>
</dbReference>
<dbReference type="RefSeq" id="WP_289608373.1">
    <property type="nucleotide sequence ID" value="NZ_JAUDCG010000053.1"/>
</dbReference>
<dbReference type="PROSITE" id="PS51186">
    <property type="entry name" value="GNAT"/>
    <property type="match status" value="1"/>
</dbReference>
<sequence length="183" mass="21098">MSMDTSFQIAFYNDLNIFDQKKIDAFVCRCYQETAVSSIHLPELNVLSVCMWNGNQMIGYAGIFLYPFSSTQSVFAAITCFCIKPDQRNLGYGIRLLAYLESYLHEAHIADFSLFTCHPQLTAFYTTHSNWRELPIRLTSGSRYDSRQMGLVVLFQSFCKHMDETRMLDYDGEDLNLPDGLFL</sequence>
<proteinExistence type="predicted"/>
<name>A0ABT7UE81_9FIRM</name>
<feature type="domain" description="N-acetyltransferase" evidence="1">
    <location>
        <begin position="10"/>
        <end position="169"/>
    </location>
</feature>
<keyword evidence="3" id="KW-1185">Reference proteome</keyword>
<evidence type="ECO:0000313" key="2">
    <source>
        <dbReference type="EMBL" id="MDM8157931.1"/>
    </source>
</evidence>